<evidence type="ECO:0000313" key="3">
    <source>
        <dbReference type="Proteomes" id="UP000826462"/>
    </source>
</evidence>
<accession>A0ABX8V2H4</accession>
<keyword evidence="3" id="KW-1185">Reference proteome</keyword>
<feature type="transmembrane region" description="Helical" evidence="1">
    <location>
        <begin position="314"/>
        <end position="335"/>
    </location>
</feature>
<dbReference type="InterPro" id="IPR036734">
    <property type="entry name" value="Neur_chan_lig-bd_sf"/>
</dbReference>
<protein>
    <recommendedName>
        <fullName evidence="4">Neurotransmitter-gated ion-channel</fullName>
    </recommendedName>
</protein>
<name>A0ABX8V2H4_9BURK</name>
<organism evidence="2 3">
    <name type="scientific">Paraburkholderia edwinii</name>
    <dbReference type="NCBI Taxonomy" id="2861782"/>
    <lineage>
        <taxon>Bacteria</taxon>
        <taxon>Pseudomonadati</taxon>
        <taxon>Pseudomonadota</taxon>
        <taxon>Betaproteobacteria</taxon>
        <taxon>Burkholderiales</taxon>
        <taxon>Burkholderiaceae</taxon>
        <taxon>Paraburkholderia</taxon>
    </lineage>
</organism>
<dbReference type="Gene3D" id="2.70.170.10">
    <property type="entry name" value="Neurotransmitter-gated ion-channel ligand-binding domain"/>
    <property type="match status" value="1"/>
</dbReference>
<feature type="transmembrane region" description="Helical" evidence="1">
    <location>
        <begin position="282"/>
        <end position="302"/>
    </location>
</feature>
<dbReference type="PANTHER" id="PTHR18945">
    <property type="entry name" value="NEUROTRANSMITTER GATED ION CHANNEL"/>
    <property type="match status" value="1"/>
</dbReference>
<dbReference type="Proteomes" id="UP000826462">
    <property type="component" value="Chromosome 2"/>
</dbReference>
<keyword evidence="1" id="KW-0472">Membrane</keyword>
<evidence type="ECO:0000256" key="1">
    <source>
        <dbReference type="SAM" id="Phobius"/>
    </source>
</evidence>
<proteinExistence type="predicted"/>
<feature type="transmembrane region" description="Helical" evidence="1">
    <location>
        <begin position="249"/>
        <end position="270"/>
    </location>
</feature>
<gene>
    <name evidence="2" type="ORF">KZJ38_27725</name>
</gene>
<keyword evidence="1" id="KW-1133">Transmembrane helix</keyword>
<keyword evidence="1" id="KW-0812">Transmembrane</keyword>
<dbReference type="RefSeq" id="WP_219803176.1">
    <property type="nucleotide sequence ID" value="NZ_CP080096.1"/>
</dbReference>
<sequence length="338" mass="37661">MGRSAINPARRWHRGTRFARGAWALLAMLLLPSVAICQAIPKPEPQHYKVGMFVTAIYAVDTAENTFAADFWIWSVGRSAAKNPLQTMEFVHSDAITKRLESTTRRGDLYWRQVKIIGKFRQDWDLRNFPFDEQVLHLTLEEGTDDTASMVYDADVANTGYLPTASPQGWRITDQRIDVGETHYATEFGDPAGGKGSDYTKLEMTITLQRASLALFLNLAAPLYAAFLLCTVSFLLHKDDGRPLIESRVTLLAGALFAVVLNFRAVANVLGHEHHLTIVDRLNIVVLVDIVFATIVTITASITTNRGKRFSLILEYVCGAIVALTFIGFNLFLIIGRD</sequence>
<evidence type="ECO:0008006" key="4">
    <source>
        <dbReference type="Google" id="ProtNLM"/>
    </source>
</evidence>
<dbReference type="InterPro" id="IPR006201">
    <property type="entry name" value="Neur_channel"/>
</dbReference>
<reference evidence="2 3" key="1">
    <citation type="submission" date="2021-07" db="EMBL/GenBank/DDBJ databases">
        <title>Paraburkholderia edwinii protects Aspergillus sp. from phenazines by acting as a toxin sponge.</title>
        <authorList>
            <person name="Dahlstrom K.M."/>
            <person name="Newman D.K."/>
        </authorList>
    </citation>
    <scope>NUCLEOTIDE SEQUENCE [LARGE SCALE GENOMIC DNA]</scope>
    <source>
        <strain evidence="2 3">Pe01</strain>
    </source>
</reference>
<feature type="transmembrane region" description="Helical" evidence="1">
    <location>
        <begin position="213"/>
        <end position="237"/>
    </location>
</feature>
<evidence type="ECO:0000313" key="2">
    <source>
        <dbReference type="EMBL" id="QYD73419.1"/>
    </source>
</evidence>
<dbReference type="EMBL" id="CP080096">
    <property type="protein sequence ID" value="QYD73419.1"/>
    <property type="molecule type" value="Genomic_DNA"/>
</dbReference>